<evidence type="ECO:0000256" key="1">
    <source>
        <dbReference type="SAM" id="MobiDB-lite"/>
    </source>
</evidence>
<feature type="region of interest" description="Disordered" evidence="1">
    <location>
        <begin position="111"/>
        <end position="224"/>
    </location>
</feature>
<accession>A0AAJ0D9H4</accession>
<gene>
    <name evidence="2" type="ORF">LTR09_009117</name>
</gene>
<organism evidence="2 3">
    <name type="scientific">Extremus antarcticus</name>
    <dbReference type="NCBI Taxonomy" id="702011"/>
    <lineage>
        <taxon>Eukaryota</taxon>
        <taxon>Fungi</taxon>
        <taxon>Dikarya</taxon>
        <taxon>Ascomycota</taxon>
        <taxon>Pezizomycotina</taxon>
        <taxon>Dothideomycetes</taxon>
        <taxon>Dothideomycetidae</taxon>
        <taxon>Mycosphaerellales</taxon>
        <taxon>Extremaceae</taxon>
        <taxon>Extremus</taxon>
    </lineage>
</organism>
<comment type="caution">
    <text evidence="2">The sequence shown here is derived from an EMBL/GenBank/DDBJ whole genome shotgun (WGS) entry which is preliminary data.</text>
</comment>
<protein>
    <submittedName>
        <fullName evidence="2">Uncharacterized protein</fullName>
    </submittedName>
</protein>
<evidence type="ECO:0000313" key="3">
    <source>
        <dbReference type="Proteomes" id="UP001271007"/>
    </source>
</evidence>
<feature type="compositionally biased region" description="Basic and acidic residues" evidence="1">
    <location>
        <begin position="195"/>
        <end position="210"/>
    </location>
</feature>
<feature type="compositionally biased region" description="Basic and acidic residues" evidence="1">
    <location>
        <begin position="132"/>
        <end position="145"/>
    </location>
</feature>
<proteinExistence type="predicted"/>
<sequence length="477" mass="53139">MLYQICSGLQKDNGDDWRKVMNWPAAEACLRDLFEQARGRVTEEAKTALNVTMGAEETKYHEVDMVKWAWRPLILRSLVNMLDMDDSFGTTPTWRGTQNDRGRYAAELTILPDDYEMPNETDWTGSTPADNHASHEVPRGADEPPHSNVANEPDSADSDGDTDDGAVEDDNTNLDEGMEDSHDEESDDDQSEGSENDRHETSEVDIKREDCEGEDSDDSGIALNELSHGTGGLLEDTGFPENILCPRFEAAAGQSSLERSIHVSSIEPPDPELTLQFQMIGRKDHGSKVPVHELARQVARQLHVDLGGDGFTHVSLYSVRTRIWLAHYSTTESARAAHGRRVHVASKGEMRLRSFYPKAGAKAFTGARTLLCQNIPKDLDMDTIADKVESLFPESTLQFETPGALALQGHPNTLRGAYLMVQFDSLTDIVSFHCQVDRSSSTRGWMADFHSFGGKECCLVCSDNDHRFYECPHMKEL</sequence>
<feature type="compositionally biased region" description="Acidic residues" evidence="1">
    <location>
        <begin position="154"/>
        <end position="194"/>
    </location>
</feature>
<keyword evidence="3" id="KW-1185">Reference proteome</keyword>
<evidence type="ECO:0000313" key="2">
    <source>
        <dbReference type="EMBL" id="KAK3049695.1"/>
    </source>
</evidence>
<dbReference type="EMBL" id="JAWDJX010000038">
    <property type="protein sequence ID" value="KAK3049695.1"/>
    <property type="molecule type" value="Genomic_DNA"/>
</dbReference>
<reference evidence="2" key="1">
    <citation type="submission" date="2023-04" db="EMBL/GenBank/DDBJ databases">
        <title>Black Yeasts Isolated from many extreme environments.</title>
        <authorList>
            <person name="Coleine C."/>
            <person name="Stajich J.E."/>
            <person name="Selbmann L."/>
        </authorList>
    </citation>
    <scope>NUCLEOTIDE SEQUENCE</scope>
    <source>
        <strain evidence="2">CCFEE 5312</strain>
    </source>
</reference>
<dbReference type="Proteomes" id="UP001271007">
    <property type="component" value="Unassembled WGS sequence"/>
</dbReference>
<dbReference type="AlphaFoldDB" id="A0AAJ0D9H4"/>
<name>A0AAJ0D9H4_9PEZI</name>